<dbReference type="PANTHER" id="PTHR45947">
    <property type="entry name" value="SULFOQUINOVOSYL TRANSFERASE SQD2"/>
    <property type="match status" value="1"/>
</dbReference>
<accession>F0SI62</accession>
<feature type="domain" description="Glycosyltransferase subfamily 4-like N-terminal" evidence="2">
    <location>
        <begin position="15"/>
        <end position="168"/>
    </location>
</feature>
<dbReference type="InterPro" id="IPR001296">
    <property type="entry name" value="Glyco_trans_1"/>
</dbReference>
<evidence type="ECO:0000313" key="3">
    <source>
        <dbReference type="EMBL" id="ADY61764.1"/>
    </source>
</evidence>
<dbReference type="OrthoDB" id="9804196at2"/>
<sequence>MNVLHAIPYMHPLGGGPPVVVDRFCRHLQMQGHSASVITTDSLTPANETTAWVEEYRTEYPIRVVPAWYRHRFGYSSTMLAELRRAIEEVDLVHLHNLWSYFTFAVAKTCGMANVPFVISPHGMLDPHSLSRKASKKRFYGQCFEFPRLRRAAGMVYTDQEEQNLAERSCPGLPPGYIVPLGADDPDRDQVKVAAAKLRRRFPEWKDKTLVLFLGRIHPKKGLDLLLPAFDQVRQRCPHAHLILAGPIADEYRDTLRSTISSYRLDSHITETGVVSGNDKWALYRLAELFVLPSYQENFALTVVESLNMGTPVLLSDRVNIWNQVIEAGAGLRCELSIDSIASNILRIITSSEERERLAAAGPPLVSKQFNWPDSARRLSCAYSTVLAAQDNTFRLSSTLTTF</sequence>
<dbReference type="InterPro" id="IPR050194">
    <property type="entry name" value="Glycosyltransferase_grp1"/>
</dbReference>
<dbReference type="GO" id="GO:0016758">
    <property type="term" value="F:hexosyltransferase activity"/>
    <property type="evidence" value="ECO:0007669"/>
    <property type="project" value="TreeGrafter"/>
</dbReference>
<reference evidence="4" key="1">
    <citation type="submission" date="2011-02" db="EMBL/GenBank/DDBJ databases">
        <title>The complete genome of Planctomyces brasiliensis DSM 5305.</title>
        <authorList>
            <person name="Lucas S."/>
            <person name="Copeland A."/>
            <person name="Lapidus A."/>
            <person name="Bruce D."/>
            <person name="Goodwin L."/>
            <person name="Pitluck S."/>
            <person name="Kyrpides N."/>
            <person name="Mavromatis K."/>
            <person name="Pagani I."/>
            <person name="Ivanova N."/>
            <person name="Ovchinnikova G."/>
            <person name="Lu M."/>
            <person name="Detter J.C."/>
            <person name="Han C."/>
            <person name="Land M."/>
            <person name="Hauser L."/>
            <person name="Markowitz V."/>
            <person name="Cheng J.-F."/>
            <person name="Hugenholtz P."/>
            <person name="Woyke T."/>
            <person name="Wu D."/>
            <person name="Tindall B."/>
            <person name="Pomrenke H.G."/>
            <person name="Brambilla E."/>
            <person name="Klenk H.-P."/>
            <person name="Eisen J.A."/>
        </authorList>
    </citation>
    <scope>NUCLEOTIDE SEQUENCE [LARGE SCALE GENOMIC DNA]</scope>
    <source>
        <strain evidence="4">ATCC 49424 / DSM 5305 / JCM 21570 / NBRC 103401 / IFAM 1448</strain>
    </source>
</reference>
<feature type="domain" description="Glycosyl transferase family 1" evidence="1">
    <location>
        <begin position="199"/>
        <end position="362"/>
    </location>
</feature>
<dbReference type="STRING" id="756272.Plabr_4190"/>
<name>F0SI62_RUBBR</name>
<gene>
    <name evidence="3" type="ordered locus">Plabr_4190</name>
</gene>
<dbReference type="InterPro" id="IPR028098">
    <property type="entry name" value="Glyco_trans_4-like_N"/>
</dbReference>
<organism evidence="3 4">
    <name type="scientific">Rubinisphaera brasiliensis (strain ATCC 49424 / DSM 5305 / JCM 21570 / IAM 15109 / NBRC 103401 / IFAM 1448)</name>
    <name type="common">Planctomyces brasiliensis</name>
    <dbReference type="NCBI Taxonomy" id="756272"/>
    <lineage>
        <taxon>Bacteria</taxon>
        <taxon>Pseudomonadati</taxon>
        <taxon>Planctomycetota</taxon>
        <taxon>Planctomycetia</taxon>
        <taxon>Planctomycetales</taxon>
        <taxon>Planctomycetaceae</taxon>
        <taxon>Rubinisphaera</taxon>
    </lineage>
</organism>
<dbReference type="EMBL" id="CP002546">
    <property type="protein sequence ID" value="ADY61764.1"/>
    <property type="molecule type" value="Genomic_DNA"/>
</dbReference>
<dbReference type="HOGENOM" id="CLU_009583_2_1_0"/>
<evidence type="ECO:0000313" key="4">
    <source>
        <dbReference type="Proteomes" id="UP000006860"/>
    </source>
</evidence>
<keyword evidence="3" id="KW-0808">Transferase</keyword>
<dbReference type="eggNOG" id="COG0438">
    <property type="taxonomic scope" value="Bacteria"/>
</dbReference>
<protein>
    <submittedName>
        <fullName evidence="3">Glycosyl transferase group 1</fullName>
    </submittedName>
</protein>
<dbReference type="Gene3D" id="3.40.50.2000">
    <property type="entry name" value="Glycogen Phosphorylase B"/>
    <property type="match status" value="2"/>
</dbReference>
<dbReference type="PANTHER" id="PTHR45947:SF3">
    <property type="entry name" value="SULFOQUINOVOSYL TRANSFERASE SQD2"/>
    <property type="match status" value="1"/>
</dbReference>
<dbReference type="Proteomes" id="UP000006860">
    <property type="component" value="Chromosome"/>
</dbReference>
<dbReference type="AlphaFoldDB" id="F0SI62"/>
<dbReference type="Pfam" id="PF00534">
    <property type="entry name" value="Glycos_transf_1"/>
    <property type="match status" value="1"/>
</dbReference>
<proteinExistence type="predicted"/>
<dbReference type="Pfam" id="PF13579">
    <property type="entry name" value="Glyco_trans_4_4"/>
    <property type="match status" value="1"/>
</dbReference>
<dbReference type="KEGG" id="pbs:Plabr_4190"/>
<keyword evidence="4" id="KW-1185">Reference proteome</keyword>
<evidence type="ECO:0000259" key="1">
    <source>
        <dbReference type="Pfam" id="PF00534"/>
    </source>
</evidence>
<dbReference type="SUPFAM" id="SSF53756">
    <property type="entry name" value="UDP-Glycosyltransferase/glycogen phosphorylase"/>
    <property type="match status" value="1"/>
</dbReference>
<evidence type="ECO:0000259" key="2">
    <source>
        <dbReference type="Pfam" id="PF13579"/>
    </source>
</evidence>